<feature type="transmembrane region" description="Helical" evidence="12">
    <location>
        <begin position="813"/>
        <end position="833"/>
    </location>
</feature>
<dbReference type="EC" id="2.-.-.-" evidence="12"/>
<evidence type="ECO:0000313" key="14">
    <source>
        <dbReference type="EMBL" id="OXU24308.1"/>
    </source>
</evidence>
<comment type="similarity">
    <text evidence="3 12">Belongs to the PIGG/PIGN/PIGO family. PIGN subfamily.</text>
</comment>
<name>A0A232F1K7_9HYME</name>
<proteinExistence type="inferred from homology"/>
<evidence type="ECO:0000256" key="7">
    <source>
        <dbReference type="ARBA" id="ARBA00022692"/>
    </source>
</evidence>
<keyword evidence="10 12" id="KW-0472">Membrane</keyword>
<dbReference type="GO" id="GO:0005789">
    <property type="term" value="C:endoplasmic reticulum membrane"/>
    <property type="evidence" value="ECO:0007669"/>
    <property type="project" value="UniProtKB-SubCell"/>
</dbReference>
<feature type="transmembrane region" description="Helical" evidence="12">
    <location>
        <begin position="515"/>
        <end position="532"/>
    </location>
</feature>
<evidence type="ECO:0000313" key="15">
    <source>
        <dbReference type="Proteomes" id="UP000215335"/>
    </source>
</evidence>
<evidence type="ECO:0000256" key="5">
    <source>
        <dbReference type="ARBA" id="ARBA00022502"/>
    </source>
</evidence>
<dbReference type="Proteomes" id="UP000215335">
    <property type="component" value="Unassembled WGS sequence"/>
</dbReference>
<evidence type="ECO:0000256" key="10">
    <source>
        <dbReference type="ARBA" id="ARBA00023136"/>
    </source>
</evidence>
<feature type="transmembrane region" description="Helical" evidence="12">
    <location>
        <begin position="708"/>
        <end position="728"/>
    </location>
</feature>
<dbReference type="GO" id="GO:0006506">
    <property type="term" value="P:GPI anchor biosynthetic process"/>
    <property type="evidence" value="ECO:0007669"/>
    <property type="project" value="UniProtKB-UniPathway"/>
</dbReference>
<gene>
    <name evidence="14" type="ORF">TSAR_007376</name>
</gene>
<evidence type="ECO:0000259" key="13">
    <source>
        <dbReference type="Pfam" id="PF04987"/>
    </source>
</evidence>
<feature type="transmembrane region" description="Helical" evidence="12">
    <location>
        <begin position="450"/>
        <end position="472"/>
    </location>
</feature>
<dbReference type="InterPro" id="IPR007070">
    <property type="entry name" value="GPI_EtnP_transferase_1"/>
</dbReference>
<reference evidence="14 15" key="1">
    <citation type="journal article" date="2017" name="Curr. Biol.">
        <title>The Evolution of Venom by Co-option of Single-Copy Genes.</title>
        <authorList>
            <person name="Martinson E.O."/>
            <person name="Mrinalini"/>
            <person name="Kelkar Y.D."/>
            <person name="Chang C.H."/>
            <person name="Werren J.H."/>
        </authorList>
    </citation>
    <scope>NUCLEOTIDE SEQUENCE [LARGE SCALE GENOMIC DNA]</scope>
    <source>
        <strain evidence="14 15">Alberta</strain>
        <tissue evidence="14">Whole body</tissue>
    </source>
</reference>
<evidence type="ECO:0000256" key="11">
    <source>
        <dbReference type="ARBA" id="ARBA00023180"/>
    </source>
</evidence>
<feature type="transmembrane region" description="Helical" evidence="12">
    <location>
        <begin position="614"/>
        <end position="637"/>
    </location>
</feature>
<feature type="domain" description="GPI ethanolamine phosphate transferase 1 C-terminal" evidence="13">
    <location>
        <begin position="410"/>
        <end position="806"/>
    </location>
</feature>
<feature type="transmembrane region" description="Helical" evidence="12">
    <location>
        <begin position="484"/>
        <end position="503"/>
    </location>
</feature>
<feature type="transmembrane region" description="Helical" evidence="12">
    <location>
        <begin position="562"/>
        <end position="579"/>
    </location>
</feature>
<evidence type="ECO:0000256" key="1">
    <source>
        <dbReference type="ARBA" id="ARBA00004477"/>
    </source>
</evidence>
<evidence type="ECO:0000256" key="9">
    <source>
        <dbReference type="ARBA" id="ARBA00022989"/>
    </source>
</evidence>
<evidence type="ECO:0000256" key="12">
    <source>
        <dbReference type="RuleBase" id="RU367138"/>
    </source>
</evidence>
<keyword evidence="15" id="KW-1185">Reference proteome</keyword>
<comment type="pathway">
    <text evidence="2 12">Glycolipid biosynthesis; glycosylphosphatidylinositol-anchor biosynthesis.</text>
</comment>
<dbReference type="STRING" id="543379.A0A232F1K7"/>
<accession>A0A232F1K7</accession>
<dbReference type="GO" id="GO:0051377">
    <property type="term" value="F:mannose-ethanolamine phosphotransferase activity"/>
    <property type="evidence" value="ECO:0007669"/>
    <property type="project" value="UniProtKB-UniRule"/>
</dbReference>
<dbReference type="InterPro" id="IPR002591">
    <property type="entry name" value="Phosphodiest/P_Trfase"/>
</dbReference>
<feature type="transmembrane region" description="Helical" evidence="12">
    <location>
        <begin position="781"/>
        <end position="801"/>
    </location>
</feature>
<feature type="transmembrane region" description="Helical" evidence="12">
    <location>
        <begin position="657"/>
        <end position="687"/>
    </location>
</feature>
<dbReference type="InterPro" id="IPR037671">
    <property type="entry name" value="PIGN_N"/>
</dbReference>
<keyword evidence="8 12" id="KW-0256">Endoplasmic reticulum</keyword>
<sequence>MKENKKKPAQSSRIFIIIWGFVMHIIFLWGVMDANFHSPIIQGLPVVPMPSGSPAKRIFVFVADGLRYRTFKSFTPPYLNSIIKKGGVWGISHTRMPTESRPGNIAIVAGLYEDPSALFKGWKENPVDFDSVFNQSRASWLWGSPDIIPIFTKGNNHNIRGASYPASWQDFSNEPAATKRLDDWVFHEYSKWLANEAPAYKTEDKIIFYFHLLGCDTAGHAAKPQSKQYVDTMIQLDRNIKKVVENTENYFGKDTTAYIFTSDHGMTDWGSHGSGSTDETETPFVAWGAGIAKDSNTIDIKQADITPLISALVGIPVPVNNEVGVLHHELLDPKNDEFIANALLTNAKQLAEQIKANRELTTGRSIVNQFYKDKEYHEKLARAERILDKGATEKSITELEYVTKLSEEVLTYYRRYQTDRFLFCLMLMWVGWIALLFVDLSGLPRRTIQLGCYSWMLLANIALGVASIPLFIEYAVAGCKEWRLFGYGMICVISLWLAFRGIIKKGPTLEIDSNKPFIEALGIVFLTFMMFVGLIYRWTFSISMLVAVGLQKLIFDRNAPSWLLITGAALVVFPLLPVVGPQPRVYIVLIALGVSIVPIIKKRRIHNYNKVIEVIRIILTSLLCLNVIDGRAWLSWLLLLSTPLVISLYPKDWNQRIFGVTVALLSPLALLSASYEPIFFLIFATHIQHWPTFEFSQKSESGLRVLRLRNFSTAAFLMLYTLLCFFGTGNMASLSSFDPSWTRHFLTVFSPFTMASLILLKFVIPLILVGCLIRALAPDSTIFSAVLLLGDCLAIPLMYGVTNQGSWLDIGSAISRFAIAIVLPCLLLLVFYLTQPFTTFSLQDFLRRRAIKNQRLKI</sequence>
<protein>
    <recommendedName>
        <fullName evidence="4 12">GPI ethanolamine phosphate transferase 1</fullName>
        <ecNumber evidence="12">2.-.-.-</ecNumber>
    </recommendedName>
</protein>
<keyword evidence="5 12" id="KW-0337">GPI-anchor biosynthesis</keyword>
<feature type="transmembrane region" description="Helical" evidence="12">
    <location>
        <begin position="420"/>
        <end position="438"/>
    </location>
</feature>
<organism evidence="14 15">
    <name type="scientific">Trichomalopsis sarcophagae</name>
    <dbReference type="NCBI Taxonomy" id="543379"/>
    <lineage>
        <taxon>Eukaryota</taxon>
        <taxon>Metazoa</taxon>
        <taxon>Ecdysozoa</taxon>
        <taxon>Arthropoda</taxon>
        <taxon>Hexapoda</taxon>
        <taxon>Insecta</taxon>
        <taxon>Pterygota</taxon>
        <taxon>Neoptera</taxon>
        <taxon>Endopterygota</taxon>
        <taxon>Hymenoptera</taxon>
        <taxon>Apocrita</taxon>
        <taxon>Proctotrupomorpha</taxon>
        <taxon>Chalcidoidea</taxon>
        <taxon>Pteromalidae</taxon>
        <taxon>Pteromalinae</taxon>
        <taxon>Trichomalopsis</taxon>
    </lineage>
</organism>
<dbReference type="Pfam" id="PF01663">
    <property type="entry name" value="Phosphodiest"/>
    <property type="match status" value="1"/>
</dbReference>
<dbReference type="EMBL" id="NNAY01001341">
    <property type="protein sequence ID" value="OXU24308.1"/>
    <property type="molecule type" value="Genomic_DNA"/>
</dbReference>
<evidence type="ECO:0000256" key="4">
    <source>
        <dbReference type="ARBA" id="ARBA00020831"/>
    </source>
</evidence>
<evidence type="ECO:0000256" key="6">
    <source>
        <dbReference type="ARBA" id="ARBA00022679"/>
    </source>
</evidence>
<dbReference type="AlphaFoldDB" id="A0A232F1K7"/>
<dbReference type="SUPFAM" id="SSF53649">
    <property type="entry name" value="Alkaline phosphatase-like"/>
    <property type="match status" value="1"/>
</dbReference>
<keyword evidence="9 12" id="KW-1133">Transmembrane helix</keyword>
<keyword evidence="6 12" id="KW-0808">Transferase</keyword>
<dbReference type="PANTHER" id="PTHR12250">
    <property type="entry name" value="PHOSPHATIDYLINOSITOL GLYCAN, CLASS N"/>
    <property type="match status" value="1"/>
</dbReference>
<dbReference type="PANTHER" id="PTHR12250:SF0">
    <property type="entry name" value="GPI ETHANOLAMINE PHOSPHATE TRANSFERASE 1"/>
    <property type="match status" value="1"/>
</dbReference>
<feature type="transmembrane region" description="Helical" evidence="12">
    <location>
        <begin position="12"/>
        <end position="32"/>
    </location>
</feature>
<keyword evidence="11" id="KW-0325">Glycoprotein</keyword>
<evidence type="ECO:0000256" key="8">
    <source>
        <dbReference type="ARBA" id="ARBA00022824"/>
    </source>
</evidence>
<evidence type="ECO:0000256" key="2">
    <source>
        <dbReference type="ARBA" id="ARBA00004687"/>
    </source>
</evidence>
<evidence type="ECO:0000256" key="3">
    <source>
        <dbReference type="ARBA" id="ARBA00008400"/>
    </source>
</evidence>
<comment type="subcellular location">
    <subcellularLocation>
        <location evidence="1 12">Endoplasmic reticulum membrane</location>
        <topology evidence="1 12">Multi-pass membrane protein</topology>
    </subcellularLocation>
</comment>
<feature type="transmembrane region" description="Helical" evidence="12">
    <location>
        <begin position="748"/>
        <end position="769"/>
    </location>
</feature>
<dbReference type="Gene3D" id="3.40.720.10">
    <property type="entry name" value="Alkaline Phosphatase, subunit A"/>
    <property type="match status" value="1"/>
</dbReference>
<comment type="function">
    <text evidence="12">Ethanolamine phosphate transferase involved in glycosylphosphatidylinositol-anchor biosynthesis. Transfers ethanolamine phosphate to the first alpha-1,4-linked mannose of the glycosylphosphatidylinositol precursor of GPI-anchor.</text>
</comment>
<comment type="caution">
    <text evidence="14">The sequence shown here is derived from an EMBL/GenBank/DDBJ whole genome shotgun (WGS) entry which is preliminary data.</text>
</comment>
<dbReference type="InterPro" id="IPR017852">
    <property type="entry name" value="GPI_EtnP_transferase_1_C"/>
</dbReference>
<dbReference type="Pfam" id="PF04987">
    <property type="entry name" value="PigN"/>
    <property type="match status" value="1"/>
</dbReference>
<keyword evidence="7 12" id="KW-0812">Transmembrane</keyword>
<dbReference type="OrthoDB" id="2748310at2759"/>
<dbReference type="UniPathway" id="UPA00196"/>
<feature type="transmembrane region" description="Helical" evidence="12">
    <location>
        <begin position="585"/>
        <end position="602"/>
    </location>
</feature>
<dbReference type="CDD" id="cd16020">
    <property type="entry name" value="GPI_EPT_1"/>
    <property type="match status" value="1"/>
</dbReference>
<dbReference type="InterPro" id="IPR017850">
    <property type="entry name" value="Alkaline_phosphatase_core_sf"/>
</dbReference>